<feature type="region of interest" description="Disordered" evidence="1">
    <location>
        <begin position="136"/>
        <end position="160"/>
    </location>
</feature>
<dbReference type="AlphaFoldDB" id="A0A1I2T045"/>
<evidence type="ECO:0008006" key="5">
    <source>
        <dbReference type="Google" id="ProtNLM"/>
    </source>
</evidence>
<keyword evidence="2" id="KW-0812">Transmembrane</keyword>
<sequence length="160" mass="16235">MSTDPTIETEWSDVGTDDAGTGFWVSALLGALVSIVASFVPFSPVLGGGVAGYLYRGTREEGVKVGAVSGAIAAVPIVAVLTLVFAGLGLFTVIENAFAGTLLFVALLGISVSVTLLLSAGLSALGGYVGVYLREETDGGEPPRARDAPGEEADRERSSA</sequence>
<dbReference type="EMBL" id="FOOQ01000002">
    <property type="protein sequence ID" value="SFG57499.1"/>
    <property type="molecule type" value="Genomic_DNA"/>
</dbReference>
<dbReference type="Pfam" id="PF17647">
    <property type="entry name" value="DUF5518"/>
    <property type="match status" value="1"/>
</dbReference>
<evidence type="ECO:0000313" key="3">
    <source>
        <dbReference type="EMBL" id="SFG57499.1"/>
    </source>
</evidence>
<evidence type="ECO:0000256" key="2">
    <source>
        <dbReference type="SAM" id="Phobius"/>
    </source>
</evidence>
<keyword evidence="2" id="KW-1133">Transmembrane helix</keyword>
<dbReference type="RefSeq" id="WP_177213342.1">
    <property type="nucleotide sequence ID" value="NZ_FOOQ01000002.1"/>
</dbReference>
<organism evidence="3 4">
    <name type="scientific">Halopelagius inordinatus</name>
    <dbReference type="NCBI Taxonomy" id="553467"/>
    <lineage>
        <taxon>Archaea</taxon>
        <taxon>Methanobacteriati</taxon>
        <taxon>Methanobacteriota</taxon>
        <taxon>Stenosarchaea group</taxon>
        <taxon>Halobacteria</taxon>
        <taxon>Halobacteriales</taxon>
        <taxon>Haloferacaceae</taxon>
    </lineage>
</organism>
<feature type="transmembrane region" description="Helical" evidence="2">
    <location>
        <begin position="97"/>
        <end position="118"/>
    </location>
</feature>
<feature type="transmembrane region" description="Helical" evidence="2">
    <location>
        <begin position="23"/>
        <end position="55"/>
    </location>
</feature>
<evidence type="ECO:0000313" key="4">
    <source>
        <dbReference type="Proteomes" id="UP000198876"/>
    </source>
</evidence>
<keyword evidence="4" id="KW-1185">Reference proteome</keyword>
<accession>A0A1I2T045</accession>
<evidence type="ECO:0000256" key="1">
    <source>
        <dbReference type="SAM" id="MobiDB-lite"/>
    </source>
</evidence>
<protein>
    <recommendedName>
        <fullName evidence="5">DUF5518 domain-containing protein</fullName>
    </recommendedName>
</protein>
<feature type="transmembrane region" description="Helical" evidence="2">
    <location>
        <begin position="67"/>
        <end position="91"/>
    </location>
</feature>
<name>A0A1I2T045_9EURY</name>
<dbReference type="Proteomes" id="UP000198876">
    <property type="component" value="Unassembled WGS sequence"/>
</dbReference>
<gene>
    <name evidence="3" type="ORF">SAMN04488063_2466</name>
</gene>
<dbReference type="OrthoDB" id="341846at2157"/>
<proteinExistence type="predicted"/>
<reference evidence="4" key="1">
    <citation type="submission" date="2016-10" db="EMBL/GenBank/DDBJ databases">
        <authorList>
            <person name="Varghese N."/>
            <person name="Submissions S."/>
        </authorList>
    </citation>
    <scope>NUCLEOTIDE SEQUENCE [LARGE SCALE GENOMIC DNA]</scope>
    <source>
        <strain evidence="4">CGMCC 1.7739</strain>
    </source>
</reference>
<dbReference type="InterPro" id="IPR040493">
    <property type="entry name" value="DUF5518"/>
</dbReference>
<keyword evidence="2" id="KW-0472">Membrane</keyword>
<dbReference type="STRING" id="553467.SAMN04488063_2466"/>